<dbReference type="AlphaFoldDB" id="A0A1I2PAR3"/>
<name>A0A1I2PAR3_9BACL</name>
<dbReference type="Proteomes" id="UP000198752">
    <property type="component" value="Unassembled WGS sequence"/>
</dbReference>
<proteinExistence type="predicted"/>
<reference evidence="2" key="1">
    <citation type="submission" date="2016-10" db="EMBL/GenBank/DDBJ databases">
        <authorList>
            <person name="Varghese N."/>
            <person name="Submissions S."/>
        </authorList>
    </citation>
    <scope>NUCLEOTIDE SEQUENCE [LARGE SCALE GENOMIC DNA]</scope>
    <source>
        <strain evidence="2">ATCC 700379</strain>
    </source>
</reference>
<protein>
    <submittedName>
        <fullName evidence="1">Uncharacterized protein</fullName>
    </submittedName>
</protein>
<dbReference type="EMBL" id="FOOY01000004">
    <property type="protein sequence ID" value="SFG10541.1"/>
    <property type="molecule type" value="Genomic_DNA"/>
</dbReference>
<organism evidence="1 2">
    <name type="scientific">Sporolactobacillus nakayamae</name>
    <dbReference type="NCBI Taxonomy" id="269670"/>
    <lineage>
        <taxon>Bacteria</taxon>
        <taxon>Bacillati</taxon>
        <taxon>Bacillota</taxon>
        <taxon>Bacilli</taxon>
        <taxon>Bacillales</taxon>
        <taxon>Sporolactobacillaceae</taxon>
        <taxon>Sporolactobacillus</taxon>
    </lineage>
</organism>
<gene>
    <name evidence="1" type="ORF">SAMN02982927_00691</name>
</gene>
<dbReference type="RefSeq" id="WP_093670090.1">
    <property type="nucleotide sequence ID" value="NZ_FOOY01000004.1"/>
</dbReference>
<sequence length="62" mass="6998">MVKGKVIQRFMDKNTRNIYAVGDEYKAGSKKRLDELIELEFVEPITEKEKSPAGESNPSPKG</sequence>
<dbReference type="OrthoDB" id="2300838at2"/>
<dbReference type="STRING" id="269670.SAMN02982927_00691"/>
<evidence type="ECO:0000313" key="2">
    <source>
        <dbReference type="Proteomes" id="UP000198752"/>
    </source>
</evidence>
<keyword evidence="2" id="KW-1185">Reference proteome</keyword>
<evidence type="ECO:0000313" key="1">
    <source>
        <dbReference type="EMBL" id="SFG10541.1"/>
    </source>
</evidence>
<accession>A0A1I2PAR3</accession>